<dbReference type="InterPro" id="IPR043129">
    <property type="entry name" value="ATPase_NBD"/>
</dbReference>
<dbReference type="InterPro" id="IPR050273">
    <property type="entry name" value="GppA/Ppx_hydrolase"/>
</dbReference>
<keyword evidence="2" id="KW-0378">Hydrolase</keyword>
<sequence length="392" mass="45331">MYDGTVVSKKKESIAIIDLGYNSVKVSAYDIYKNGYYKKKFQRQEYVQIGLDLNKNNHLISNQNIERTSQALLSFKEDLKTQDIDSVIPIATSAVRDAENQKEVINNLHDRTGICFNILSGPEEGFFTYIGSQSYMHVPNGVFFDLGGGSMELMHIQDFKIQKTICLDLGVLRLSQEFIKFHENYYSDQVKLKNTYDKLEKSIIKYLPNRNQFRFDEPLDLKMVAIGGTARSIYKFISKIFFLDSRLSSHHVSLEKRMIDIANNIFREMSVDEISNLRFVDPQRSRTITTGSIIIKILMEKYNFNNVLISPTGVREGILEHYLYFRMDKKYRKRKKFIEANCEPLTVIAKDTSRIPSKNSSTISLDAKLTNFDSFTFPRRLERIKVSKLTAG</sequence>
<dbReference type="Proteomes" id="UP000294299">
    <property type="component" value="Chromosome NFRAN"/>
</dbReference>
<evidence type="ECO:0000313" key="2">
    <source>
        <dbReference type="EMBL" id="VFJ13188.1"/>
    </source>
</evidence>
<dbReference type="SUPFAM" id="SSF53067">
    <property type="entry name" value="Actin-like ATPase domain"/>
    <property type="match status" value="2"/>
</dbReference>
<dbReference type="KEGG" id="nfn:NFRAN_0866"/>
<name>A0A484I663_9ARCH</name>
<feature type="domain" description="Ppx/GppA phosphatase N-terminal" evidence="1">
    <location>
        <begin position="43"/>
        <end position="319"/>
    </location>
</feature>
<dbReference type="RefSeq" id="WP_172602090.1">
    <property type="nucleotide sequence ID" value="NZ_LR216287.1"/>
</dbReference>
<dbReference type="EMBL" id="LR216287">
    <property type="protein sequence ID" value="VFJ13188.1"/>
    <property type="molecule type" value="Genomic_DNA"/>
</dbReference>
<dbReference type="Gene3D" id="3.30.420.40">
    <property type="match status" value="1"/>
</dbReference>
<proteinExistence type="predicted"/>
<evidence type="ECO:0000313" key="3">
    <source>
        <dbReference type="Proteomes" id="UP000294299"/>
    </source>
</evidence>
<dbReference type="InterPro" id="IPR003695">
    <property type="entry name" value="Ppx_GppA_N"/>
</dbReference>
<gene>
    <name evidence="2" type="primary">gppA</name>
    <name evidence="2" type="ORF">NFRAN_0866</name>
</gene>
<dbReference type="OrthoDB" id="10802at2157"/>
<reference evidence="2 3" key="1">
    <citation type="submission" date="2019-02" db="EMBL/GenBank/DDBJ databases">
        <authorList>
            <person name="Lehtovirta-Morley E L."/>
        </authorList>
    </citation>
    <scope>NUCLEOTIDE SEQUENCE [LARGE SCALE GENOMIC DNA]</scope>
    <source>
        <strain evidence="2">NFRAN1</strain>
    </source>
</reference>
<dbReference type="PANTHER" id="PTHR30005">
    <property type="entry name" value="EXOPOLYPHOSPHATASE"/>
    <property type="match status" value="1"/>
</dbReference>
<dbReference type="CDD" id="cd24052">
    <property type="entry name" value="ASKHA_NBD_HpPPX-GppA-like"/>
    <property type="match status" value="1"/>
</dbReference>
<dbReference type="GO" id="GO:0008894">
    <property type="term" value="F:guanosine-5'-triphosphate,3'-diphosphate diphosphatase activity"/>
    <property type="evidence" value="ECO:0007669"/>
    <property type="project" value="UniProtKB-EC"/>
</dbReference>
<dbReference type="EC" id="3.6.1.40" evidence="2"/>
<protein>
    <submittedName>
        <fullName evidence="2">Guanosine-5'-triphosphate,3'-diphosphate pyrophosphatase</fullName>
        <ecNumber evidence="2">3.6.1.40</ecNumber>
    </submittedName>
</protein>
<dbReference type="GO" id="GO:0006357">
    <property type="term" value="P:regulation of transcription by RNA polymerase II"/>
    <property type="evidence" value="ECO:0007669"/>
    <property type="project" value="TreeGrafter"/>
</dbReference>
<accession>A0A484I663</accession>
<dbReference type="Pfam" id="PF02541">
    <property type="entry name" value="Ppx-GppA"/>
    <property type="match status" value="1"/>
</dbReference>
<dbReference type="GeneID" id="39420343"/>
<evidence type="ECO:0000259" key="1">
    <source>
        <dbReference type="Pfam" id="PF02541"/>
    </source>
</evidence>
<organism evidence="2 3">
    <name type="scientific">Candidatus Nitrosocosmicus franklandianus</name>
    <dbReference type="NCBI Taxonomy" id="1798806"/>
    <lineage>
        <taxon>Archaea</taxon>
        <taxon>Nitrososphaerota</taxon>
        <taxon>Nitrososphaeria</taxon>
        <taxon>Nitrososphaerales</taxon>
        <taxon>Nitrososphaeraceae</taxon>
        <taxon>Candidatus Nitrosocosmicus</taxon>
    </lineage>
</organism>
<dbReference type="Gene3D" id="3.30.420.150">
    <property type="entry name" value="Exopolyphosphatase. Domain 2"/>
    <property type="match status" value="1"/>
</dbReference>
<dbReference type="AlphaFoldDB" id="A0A484I663"/>
<dbReference type="PANTHER" id="PTHR30005:SF0">
    <property type="entry name" value="RETROGRADE REGULATION PROTEIN 2"/>
    <property type="match status" value="1"/>
</dbReference>
<keyword evidence="3" id="KW-1185">Reference proteome</keyword>